<name>A0A507AML3_9PEZI</name>
<accession>A0A507AML3</accession>
<dbReference type="AlphaFoldDB" id="A0A507AML3"/>
<comment type="caution">
    <text evidence="2">The sequence shown here is derived from an EMBL/GenBank/DDBJ whole genome shotgun (WGS) entry which is preliminary data.</text>
</comment>
<organism evidence="2 3">
    <name type="scientific">Thyridium curvatum</name>
    <dbReference type="NCBI Taxonomy" id="1093900"/>
    <lineage>
        <taxon>Eukaryota</taxon>
        <taxon>Fungi</taxon>
        <taxon>Dikarya</taxon>
        <taxon>Ascomycota</taxon>
        <taxon>Pezizomycotina</taxon>
        <taxon>Sordariomycetes</taxon>
        <taxon>Sordariomycetidae</taxon>
        <taxon>Thyridiales</taxon>
        <taxon>Thyridiaceae</taxon>
        <taxon>Thyridium</taxon>
    </lineage>
</organism>
<feature type="compositionally biased region" description="Polar residues" evidence="1">
    <location>
        <begin position="1"/>
        <end position="12"/>
    </location>
</feature>
<dbReference type="Proteomes" id="UP000319257">
    <property type="component" value="Unassembled WGS sequence"/>
</dbReference>
<feature type="compositionally biased region" description="Low complexity" evidence="1">
    <location>
        <begin position="135"/>
        <end position="145"/>
    </location>
</feature>
<dbReference type="InParanoid" id="A0A507AML3"/>
<sequence length="145" mass="16146">MFSPSQGDSSPSLLGRPPRNQQQFPQYGNDYYDTHEQGHLDWVTDLTSSPPRLGQELPPMKRSKTVYRPHSNLSTSSRLTLPGGDGGGYPMMERSESNTSIRYRQAQKRGAKEVLLRQNKNATRALLIQPRPVNGRSSSSSSGRS</sequence>
<reference evidence="2 3" key="1">
    <citation type="submission" date="2019-06" db="EMBL/GenBank/DDBJ databases">
        <title>Draft genome sequence of the filamentous fungus Phialemoniopsis curvata isolated from diesel fuel.</title>
        <authorList>
            <person name="Varaljay V.A."/>
            <person name="Lyon W.J."/>
            <person name="Crouch A.L."/>
            <person name="Drake C.E."/>
            <person name="Hollomon J.M."/>
            <person name="Nadeau L.J."/>
            <person name="Nunn H.S."/>
            <person name="Stevenson B.S."/>
            <person name="Bojanowski C.L."/>
            <person name="Crookes-Goodson W.J."/>
        </authorList>
    </citation>
    <scope>NUCLEOTIDE SEQUENCE [LARGE SCALE GENOMIC DNA]</scope>
    <source>
        <strain evidence="2 3">D216</strain>
    </source>
</reference>
<dbReference type="GeneID" id="41977940"/>
<dbReference type="EMBL" id="SKBQ01000085">
    <property type="protein sequence ID" value="TPX07806.1"/>
    <property type="molecule type" value="Genomic_DNA"/>
</dbReference>
<proteinExistence type="predicted"/>
<gene>
    <name evidence="2" type="ORF">E0L32_010493</name>
</gene>
<evidence type="ECO:0000256" key="1">
    <source>
        <dbReference type="SAM" id="MobiDB-lite"/>
    </source>
</evidence>
<protein>
    <submittedName>
        <fullName evidence="2">Uncharacterized protein</fullName>
    </submittedName>
</protein>
<dbReference type="RefSeq" id="XP_030989517.1">
    <property type="nucleotide sequence ID" value="XM_031133117.1"/>
</dbReference>
<keyword evidence="3" id="KW-1185">Reference proteome</keyword>
<feature type="region of interest" description="Disordered" evidence="1">
    <location>
        <begin position="1"/>
        <end position="145"/>
    </location>
</feature>
<evidence type="ECO:0000313" key="3">
    <source>
        <dbReference type="Proteomes" id="UP000319257"/>
    </source>
</evidence>
<evidence type="ECO:0000313" key="2">
    <source>
        <dbReference type="EMBL" id="TPX07806.1"/>
    </source>
</evidence>